<protein>
    <submittedName>
        <fullName evidence="2">Transcriptional regulator</fullName>
    </submittedName>
</protein>
<dbReference type="CDD" id="cd00090">
    <property type="entry name" value="HTH_ARSR"/>
    <property type="match status" value="1"/>
</dbReference>
<dbReference type="RefSeq" id="WP_110529803.1">
    <property type="nucleotide sequence ID" value="NZ_NOXG01000006.1"/>
</dbReference>
<dbReference type="Gene3D" id="1.10.10.10">
    <property type="entry name" value="Winged helix-like DNA-binding domain superfamily/Winged helix DNA-binding domain"/>
    <property type="match status" value="1"/>
</dbReference>
<dbReference type="PANTHER" id="PTHR37318:SF1">
    <property type="entry name" value="BSL7504 PROTEIN"/>
    <property type="match status" value="1"/>
</dbReference>
<feature type="domain" description="Winged helix DNA-binding" evidence="1">
    <location>
        <begin position="21"/>
        <end position="99"/>
    </location>
</feature>
<dbReference type="AlphaFoldDB" id="A0A318QA13"/>
<dbReference type="Pfam" id="PF13601">
    <property type="entry name" value="HTH_34"/>
    <property type="match status" value="1"/>
</dbReference>
<dbReference type="PANTHER" id="PTHR37318">
    <property type="entry name" value="BSL7504 PROTEIN"/>
    <property type="match status" value="1"/>
</dbReference>
<evidence type="ECO:0000313" key="3">
    <source>
        <dbReference type="Proteomes" id="UP000247609"/>
    </source>
</evidence>
<gene>
    <name evidence="2" type="ORF">CFR71_08060</name>
</gene>
<sequence length="107" mass="12160">MTMEAPSFDIARIDEVIHGRVRLGIMTLLVTRGGVEFKVMRQHLNVTDGNLSTHLRKLEEAGYVAQEKTFVNRRPLTRIELTAKGRDAFIRYLDEMRALLGTDSVTT</sequence>
<dbReference type="SUPFAM" id="SSF46785">
    <property type="entry name" value="Winged helix' DNA-binding domain"/>
    <property type="match status" value="1"/>
</dbReference>
<dbReference type="InterPro" id="IPR011991">
    <property type="entry name" value="ArsR-like_HTH"/>
</dbReference>
<evidence type="ECO:0000313" key="2">
    <source>
        <dbReference type="EMBL" id="PYD75735.1"/>
    </source>
</evidence>
<accession>A0A318QA13</accession>
<reference evidence="2 3" key="1">
    <citation type="submission" date="2017-07" db="EMBL/GenBank/DDBJ databases">
        <title>A draft genome sequence of Komagataeibacter sp. T5K1.</title>
        <authorList>
            <person name="Skraban J."/>
            <person name="Cleenwerck I."/>
            <person name="Vandamme P."/>
            <person name="Trcek J."/>
        </authorList>
    </citation>
    <scope>NUCLEOTIDE SEQUENCE [LARGE SCALE GENOMIC DNA]</scope>
    <source>
        <strain evidence="2 3">T5K1</strain>
    </source>
</reference>
<dbReference type="Proteomes" id="UP000247609">
    <property type="component" value="Unassembled WGS sequence"/>
</dbReference>
<dbReference type="EMBL" id="NOXG01000006">
    <property type="protein sequence ID" value="PYD75735.1"/>
    <property type="molecule type" value="Genomic_DNA"/>
</dbReference>
<dbReference type="GO" id="GO:0006355">
    <property type="term" value="P:regulation of DNA-templated transcription"/>
    <property type="evidence" value="ECO:0007669"/>
    <property type="project" value="UniProtKB-ARBA"/>
</dbReference>
<evidence type="ECO:0000259" key="1">
    <source>
        <dbReference type="Pfam" id="PF13601"/>
    </source>
</evidence>
<organism evidence="2 3">
    <name type="scientific">Novacetimonas pomaceti</name>
    <dbReference type="NCBI Taxonomy" id="2021998"/>
    <lineage>
        <taxon>Bacteria</taxon>
        <taxon>Pseudomonadati</taxon>
        <taxon>Pseudomonadota</taxon>
        <taxon>Alphaproteobacteria</taxon>
        <taxon>Acetobacterales</taxon>
        <taxon>Acetobacteraceae</taxon>
        <taxon>Novacetimonas</taxon>
    </lineage>
</organism>
<dbReference type="InterPro" id="IPR036390">
    <property type="entry name" value="WH_DNA-bd_sf"/>
</dbReference>
<comment type="caution">
    <text evidence="2">The sequence shown here is derived from an EMBL/GenBank/DDBJ whole genome shotgun (WGS) entry which is preliminary data.</text>
</comment>
<proteinExistence type="predicted"/>
<name>A0A318QA13_9PROT</name>
<dbReference type="InterPro" id="IPR027395">
    <property type="entry name" value="WH_DNA-bd_dom"/>
</dbReference>
<dbReference type="InterPro" id="IPR036388">
    <property type="entry name" value="WH-like_DNA-bd_sf"/>
</dbReference>